<dbReference type="KEGG" id="pcu:PC_RS07840"/>
<sequence length="92" mass="10173">MESGNQLSTKLPCMPPALENLTAQANQKVLMIGPNSDQIICGVMGNVKMVKVLISYNKLDLCVKVLNRFTSLYQTVIDGYVPIVEHLLNHQS</sequence>
<dbReference type="InterPro" id="IPR036770">
    <property type="entry name" value="Ankyrin_rpt-contain_sf"/>
</dbReference>
<evidence type="ECO:0000313" key="1">
    <source>
        <dbReference type="EMBL" id="CAF24362.1"/>
    </source>
</evidence>
<dbReference type="HOGENOM" id="CLU_2410603_0_0_0"/>
<gene>
    <name evidence="1" type="ORF">PC_RS07840</name>
</gene>
<evidence type="ECO:0000313" key="2">
    <source>
        <dbReference type="Proteomes" id="UP000000529"/>
    </source>
</evidence>
<dbReference type="RefSeq" id="WP_011176184.1">
    <property type="nucleotide sequence ID" value="NC_005861.2"/>
</dbReference>
<dbReference type="Proteomes" id="UP000000529">
    <property type="component" value="Chromosome"/>
</dbReference>
<dbReference type="eggNOG" id="COG0666">
    <property type="taxonomic scope" value="Bacteria"/>
</dbReference>
<proteinExistence type="predicted"/>
<keyword evidence="2" id="KW-1185">Reference proteome</keyword>
<accession>Q6MAN7</accession>
<dbReference type="EMBL" id="BX908798">
    <property type="protein sequence ID" value="CAF24362.1"/>
    <property type="molecule type" value="Genomic_DNA"/>
</dbReference>
<dbReference type="AlphaFoldDB" id="Q6MAN7"/>
<reference evidence="1 2" key="1">
    <citation type="journal article" date="2004" name="Science">
        <title>Illuminating the evolutionary history of chlamydiae.</title>
        <authorList>
            <person name="Horn M."/>
            <person name="Collingro A."/>
            <person name="Schmitz-Esser S."/>
            <person name="Beier C.L."/>
            <person name="Purkhold U."/>
            <person name="Fartmann B."/>
            <person name="Brandt P."/>
            <person name="Nyakatura G.J."/>
            <person name="Droege M."/>
            <person name="Frishman D."/>
            <person name="Rattei T."/>
            <person name="Mewes H."/>
            <person name="Wagner M."/>
        </authorList>
    </citation>
    <scope>NUCLEOTIDE SEQUENCE [LARGE SCALE GENOMIC DNA]</scope>
    <source>
        <strain evidence="1 2">UWE25</strain>
    </source>
</reference>
<organism evidence="1 2">
    <name type="scientific">Protochlamydia amoebophila (strain UWE25)</name>
    <dbReference type="NCBI Taxonomy" id="264201"/>
    <lineage>
        <taxon>Bacteria</taxon>
        <taxon>Pseudomonadati</taxon>
        <taxon>Chlamydiota</taxon>
        <taxon>Chlamydiia</taxon>
        <taxon>Parachlamydiales</taxon>
        <taxon>Parachlamydiaceae</taxon>
        <taxon>Candidatus Protochlamydia</taxon>
    </lineage>
</organism>
<name>Q6MAN7_PARUW</name>
<dbReference type="SUPFAM" id="SSF48403">
    <property type="entry name" value="Ankyrin repeat"/>
    <property type="match status" value="1"/>
</dbReference>
<protein>
    <submittedName>
        <fullName evidence="1">Uncharacterized protein</fullName>
    </submittedName>
</protein>